<protein>
    <submittedName>
        <fullName evidence="3">Uncharacterized protein</fullName>
    </submittedName>
</protein>
<evidence type="ECO:0000256" key="1">
    <source>
        <dbReference type="SAM" id="Coils"/>
    </source>
</evidence>
<dbReference type="GO" id="GO:0000793">
    <property type="term" value="C:condensed chromosome"/>
    <property type="evidence" value="ECO:0007669"/>
    <property type="project" value="TreeGrafter"/>
</dbReference>
<dbReference type="AlphaFoldDB" id="N6T7R8"/>
<feature type="non-terminal residue" evidence="3">
    <location>
        <position position="1"/>
    </location>
</feature>
<feature type="coiled-coil region" evidence="1">
    <location>
        <begin position="856"/>
        <end position="936"/>
    </location>
</feature>
<dbReference type="GO" id="GO:0000785">
    <property type="term" value="C:chromatin"/>
    <property type="evidence" value="ECO:0007669"/>
    <property type="project" value="TreeGrafter"/>
</dbReference>
<feature type="coiled-coil region" evidence="1">
    <location>
        <begin position="646"/>
        <end position="817"/>
    </location>
</feature>
<dbReference type="GO" id="GO:0000796">
    <property type="term" value="C:condensin complex"/>
    <property type="evidence" value="ECO:0007669"/>
    <property type="project" value="TreeGrafter"/>
</dbReference>
<sequence>MYFENDSTCPRSNSKSQGCPVPVGNTICGETNSLEIMKQFNRLYEERMEQVDSEAGGDCLQLQQEWIRNLCQQNEMLVRAVQELEFEATERVHQLEDKLQKSAQCLCDVMKKYREHDFAADLLAEPLQKITHLEDDVRNLLEFIKRIRENQDWSLDERELLGTTCKFANKFSKDDSLEGEKLLNEKDRTVHELTQKLDYFNSFGDVEAIAKELQARREECDSLKQEMAEIRQALTEEVATKYDEIVLLRKDVQIFEERCMQADKQTAFKEDIIRELRKEIKQLKQQFTQEEIGKLNCTIEELKTNLEECQLAQIDEEKAYRKEIALLHETISSMEAELRDMESKLGKEGKTCKICRGKSKVGFLESTEVQASFDDQELGLMQEANATRLRMQSEIERKSHEIQTLRGKVEQLESSLRTCEERASNLQEAVALYSNSVSVLETTGEESKLQQQKVTISNLQQALVEAKQEADEMRKKTQDNAQMVEREYEILQDLNFTLEVEHCDSLQDMEALEGQLKKYQYLFNIKEEQMRKLSKQKRCYEEVVAYFKHEMGLMADQLNNLQELLTLSNETAQEESSKVMNAFFEVQSINEKLSSQLCACEQQVQLENQMGQLQEAKICQLQQLVKEKELDLSKHDQAIVNIRQTLNDSLKQNADLQLTVAELNETIGSLQGSIRQYEEENCASRRSCLEFQQQIGGYCSKLDELKEGLEQKTAECLKLEMAYNNEKRALKAAQKQLQETDKMQQIKQKELINSLQEAKMQLACSDENNSKLCEECDKLQAQLTNLSRKEAVKDQEIKRYRKIVGDLKATMMELNTELNKNLAQKELKASCKNVNCRRNLDKDDLKDICVTCPCEVEFYQKMVDILKKSVSDLKKQLNDAQQKCKALQDEVKEKELQLNRTKEDLKNQQLDSGKKITSLQQEIDRLTQELQLKSLQLTDVKKSANEINGSKCVQLACAQEEIAHLKNEIASILSGQNALNRENEDLLAEAAQLHCTINCLKDKSKLFKDQADQYALRLKSLSAEKDTLLRKNKELLSELKAIQSMTCSVDKHHRQMSSPKPISAPNRGCRANRGSVYNPMCASPCSLGSQGTTSIYDRESPPASPDFGVGNEWYSTTFRAESDNDSGEDYCVNTLEHLTQQMRNSNKVWMSEKRSLRDCRVSKDAKERK</sequence>
<evidence type="ECO:0000313" key="3">
    <source>
        <dbReference type="EMBL" id="ENN76269.1"/>
    </source>
</evidence>
<organism evidence="3">
    <name type="scientific">Dendroctonus ponderosae</name>
    <name type="common">Mountain pine beetle</name>
    <dbReference type="NCBI Taxonomy" id="77166"/>
    <lineage>
        <taxon>Eukaryota</taxon>
        <taxon>Metazoa</taxon>
        <taxon>Ecdysozoa</taxon>
        <taxon>Arthropoda</taxon>
        <taxon>Hexapoda</taxon>
        <taxon>Insecta</taxon>
        <taxon>Pterygota</taxon>
        <taxon>Neoptera</taxon>
        <taxon>Endopterygota</taxon>
        <taxon>Coleoptera</taxon>
        <taxon>Polyphaga</taxon>
        <taxon>Cucujiformia</taxon>
        <taxon>Curculionidae</taxon>
        <taxon>Scolytinae</taxon>
        <taxon>Dendroctonus</taxon>
    </lineage>
</organism>
<dbReference type="GO" id="GO:0003682">
    <property type="term" value="F:chromatin binding"/>
    <property type="evidence" value="ECO:0007669"/>
    <property type="project" value="TreeGrafter"/>
</dbReference>
<feature type="coiled-coil region" evidence="1">
    <location>
        <begin position="976"/>
        <end position="1045"/>
    </location>
</feature>
<dbReference type="EMBL" id="KB631904">
    <property type="protein sequence ID" value="ERL87097.1"/>
    <property type="molecule type" value="Genomic_DNA"/>
</dbReference>
<feature type="coiled-coil region" evidence="1">
    <location>
        <begin position="206"/>
        <end position="240"/>
    </location>
</feature>
<feature type="coiled-coil region" evidence="1">
    <location>
        <begin position="381"/>
        <end position="494"/>
    </location>
</feature>
<dbReference type="PANTHER" id="PTHR43941:SF1">
    <property type="entry name" value="STRUCTURAL MAINTENANCE OF CHROMOSOMES PROTEIN 2"/>
    <property type="match status" value="1"/>
</dbReference>
<feature type="region of interest" description="Disordered" evidence="2">
    <location>
        <begin position="1149"/>
        <end position="1169"/>
    </location>
</feature>
<dbReference type="GO" id="GO:0007076">
    <property type="term" value="P:mitotic chromosome condensation"/>
    <property type="evidence" value="ECO:0007669"/>
    <property type="project" value="TreeGrafter"/>
</dbReference>
<dbReference type="Proteomes" id="UP000030742">
    <property type="component" value="Unassembled WGS sequence"/>
</dbReference>
<keyword evidence="1" id="KW-0175">Coiled coil</keyword>
<gene>
    <name evidence="4" type="ORF">D910_04497</name>
    <name evidence="3" type="ORF">YQE_07234</name>
</gene>
<feature type="coiled-coil region" evidence="1">
    <location>
        <begin position="266"/>
        <end position="344"/>
    </location>
</feature>
<dbReference type="EMBL" id="KB740984">
    <property type="protein sequence ID" value="ENN76269.1"/>
    <property type="molecule type" value="Genomic_DNA"/>
</dbReference>
<feature type="compositionally biased region" description="Basic and acidic residues" evidence="2">
    <location>
        <begin position="1150"/>
        <end position="1169"/>
    </location>
</feature>
<evidence type="ECO:0000313" key="5">
    <source>
        <dbReference type="Proteomes" id="UP000030742"/>
    </source>
</evidence>
<dbReference type="PANTHER" id="PTHR43941">
    <property type="entry name" value="STRUCTURAL MAINTENANCE OF CHROMOSOMES PROTEIN 2"/>
    <property type="match status" value="1"/>
</dbReference>
<evidence type="ECO:0000313" key="4">
    <source>
        <dbReference type="EMBL" id="ERL87097.1"/>
    </source>
</evidence>
<dbReference type="OrthoDB" id="6350415at2759"/>
<name>N6T7R8_DENPD</name>
<dbReference type="HOGENOM" id="CLU_274325_0_0_1"/>
<evidence type="ECO:0000256" key="2">
    <source>
        <dbReference type="SAM" id="MobiDB-lite"/>
    </source>
</evidence>
<dbReference type="OMA" id="HETISSM"/>
<reference evidence="3 5" key="1">
    <citation type="journal article" date="2013" name="Genome Biol.">
        <title>Draft genome of the mountain pine beetle, Dendroctonus ponderosae Hopkins, a major forest pest.</title>
        <authorList>
            <person name="Keeling C.I."/>
            <person name="Yuen M.M."/>
            <person name="Liao N.Y."/>
            <person name="Docking T.R."/>
            <person name="Chan S.K."/>
            <person name="Taylor G.A."/>
            <person name="Palmquist D.L."/>
            <person name="Jackman S.D."/>
            <person name="Nguyen A."/>
            <person name="Li M."/>
            <person name="Henderson H."/>
            <person name="Janes J.K."/>
            <person name="Zhao Y."/>
            <person name="Pandoh P."/>
            <person name="Moore R."/>
            <person name="Sperling F.A."/>
            <person name="Huber D.P."/>
            <person name="Birol I."/>
            <person name="Jones S.J."/>
            <person name="Bohlmann J."/>
        </authorList>
    </citation>
    <scope>NUCLEOTIDE SEQUENCE</scope>
</reference>
<accession>N6T7R8</accession>
<proteinExistence type="predicted"/>